<gene>
    <name evidence="3" type="ORF">CBF29_04225</name>
</gene>
<dbReference type="AlphaFoldDB" id="A0A430B1A2"/>
<sequence>MTTFYCVRHGKTEYNQRRFFQGGLVDSPLLPEGQEGARKAGKFLREIPFSEVLVSPQGRAQDTARLILEQHTRSLDITTVDDLREMEFGIWEGKPEKEFSHLEQFKNLVHFPHKYDPAEYQGESFYQLIERAKTVFENYATSHPDDDILIVSHGLTLQIMLNTLTGVPLSDIRKGKPLKNTSVSTILSNGSGFVLDIWNDTSFID</sequence>
<dbReference type="GO" id="GO:0005737">
    <property type="term" value="C:cytoplasm"/>
    <property type="evidence" value="ECO:0007669"/>
    <property type="project" value="TreeGrafter"/>
</dbReference>
<dbReference type="CDD" id="cd07067">
    <property type="entry name" value="HP_PGM_like"/>
    <property type="match status" value="1"/>
</dbReference>
<dbReference type="RefSeq" id="WP_126807678.1">
    <property type="nucleotide sequence ID" value="NZ_NGKA01000004.1"/>
</dbReference>
<dbReference type="InterPro" id="IPR029033">
    <property type="entry name" value="His_PPase_superfam"/>
</dbReference>
<accession>A0A430B1A2</accession>
<dbReference type="PANTHER" id="PTHR48100">
    <property type="entry name" value="BROAD-SPECIFICITY PHOSPHATASE YOR283W-RELATED"/>
    <property type="match status" value="1"/>
</dbReference>
<dbReference type="Gene3D" id="3.40.50.1240">
    <property type="entry name" value="Phosphoglycerate mutase-like"/>
    <property type="match status" value="1"/>
</dbReference>
<keyword evidence="4" id="KW-1185">Reference proteome</keyword>
<evidence type="ECO:0000313" key="3">
    <source>
        <dbReference type="EMBL" id="RSU14096.1"/>
    </source>
</evidence>
<dbReference type="SUPFAM" id="SSF53254">
    <property type="entry name" value="Phosphoglycerate mutase-like"/>
    <property type="match status" value="1"/>
</dbReference>
<dbReference type="SMART" id="SM00855">
    <property type="entry name" value="PGAM"/>
    <property type="match status" value="1"/>
</dbReference>
<dbReference type="EMBL" id="NGKA01000004">
    <property type="protein sequence ID" value="RSU14096.1"/>
    <property type="molecule type" value="Genomic_DNA"/>
</dbReference>
<dbReference type="InterPro" id="IPR013078">
    <property type="entry name" value="His_Pase_superF_clade-1"/>
</dbReference>
<dbReference type="GO" id="GO:0016791">
    <property type="term" value="F:phosphatase activity"/>
    <property type="evidence" value="ECO:0007669"/>
    <property type="project" value="TreeGrafter"/>
</dbReference>
<protein>
    <recommendedName>
        <fullName evidence="5">Histidine phosphatase family protein</fullName>
    </recommendedName>
</protein>
<feature type="binding site" evidence="2">
    <location>
        <position position="59"/>
    </location>
    <ligand>
        <name>substrate</name>
    </ligand>
</feature>
<dbReference type="OrthoDB" id="9782128at2"/>
<name>A0A430B1A2_9ENTE</name>
<evidence type="ECO:0000256" key="2">
    <source>
        <dbReference type="PIRSR" id="PIRSR613078-2"/>
    </source>
</evidence>
<comment type="caution">
    <text evidence="3">The sequence shown here is derived from an EMBL/GenBank/DDBJ whole genome shotgun (WGS) entry which is preliminary data.</text>
</comment>
<feature type="binding site" evidence="2">
    <location>
        <begin position="8"/>
        <end position="15"/>
    </location>
    <ligand>
        <name>substrate</name>
    </ligand>
</feature>
<organism evidence="3 4">
    <name type="scientific">Vagococcus elongatus</name>
    <dbReference type="NCBI Taxonomy" id="180344"/>
    <lineage>
        <taxon>Bacteria</taxon>
        <taxon>Bacillati</taxon>
        <taxon>Bacillota</taxon>
        <taxon>Bacilli</taxon>
        <taxon>Lactobacillales</taxon>
        <taxon>Enterococcaceae</taxon>
        <taxon>Vagococcus</taxon>
    </lineage>
</organism>
<proteinExistence type="predicted"/>
<reference evidence="3 4" key="1">
    <citation type="submission" date="2017-05" db="EMBL/GenBank/DDBJ databases">
        <title>Vagococcus spp. assemblies.</title>
        <authorList>
            <person name="Gulvik C.A."/>
        </authorList>
    </citation>
    <scope>NUCLEOTIDE SEQUENCE [LARGE SCALE GENOMIC DNA]</scope>
    <source>
        <strain evidence="3 4">CCUG 51432</strain>
    </source>
</reference>
<dbReference type="Pfam" id="PF00300">
    <property type="entry name" value="His_Phos_1"/>
    <property type="match status" value="1"/>
</dbReference>
<dbReference type="PIRSF" id="PIRSF000709">
    <property type="entry name" value="6PFK_2-Ptase"/>
    <property type="match status" value="1"/>
</dbReference>
<evidence type="ECO:0000256" key="1">
    <source>
        <dbReference type="PIRSR" id="PIRSR613078-1"/>
    </source>
</evidence>
<dbReference type="Proteomes" id="UP000287605">
    <property type="component" value="Unassembled WGS sequence"/>
</dbReference>
<dbReference type="PANTHER" id="PTHR48100:SF1">
    <property type="entry name" value="HISTIDINE PHOSPHATASE FAMILY PROTEIN-RELATED"/>
    <property type="match status" value="1"/>
</dbReference>
<evidence type="ECO:0008006" key="5">
    <source>
        <dbReference type="Google" id="ProtNLM"/>
    </source>
</evidence>
<feature type="active site" description="Proton donor/acceptor" evidence="1">
    <location>
        <position position="85"/>
    </location>
</feature>
<evidence type="ECO:0000313" key="4">
    <source>
        <dbReference type="Proteomes" id="UP000287605"/>
    </source>
</evidence>
<dbReference type="InterPro" id="IPR050275">
    <property type="entry name" value="PGM_Phosphatase"/>
</dbReference>
<feature type="active site" description="Tele-phosphohistidine intermediate" evidence="1">
    <location>
        <position position="9"/>
    </location>
</feature>